<gene>
    <name evidence="4" type="ORF">ThimaDRAFT_4520</name>
</gene>
<evidence type="ECO:0000313" key="4">
    <source>
        <dbReference type="EMBL" id="EGV16143.1"/>
    </source>
</evidence>
<dbReference type="eggNOG" id="COG3550">
    <property type="taxonomic scope" value="Bacteria"/>
</dbReference>
<dbReference type="InterPro" id="IPR012893">
    <property type="entry name" value="HipA-like_C"/>
</dbReference>
<proteinExistence type="predicted"/>
<sequence length="139" mass="15863">MNVVSDNTDERARNHAAFCNGQSDRLTPAYDICPQHRTGGEASRAMLAKGQQCDPRLTACLEATAAFSYDDQSLFNTSFLRLCPCLCPLPTPKRRFLRMIPYSKHKAPWLRPRLAIRTKVRLSEQPPNHRKLAQLRRVN</sequence>
<dbReference type="AlphaFoldDB" id="F9UHW7"/>
<dbReference type="EMBL" id="AFWV01000021">
    <property type="protein sequence ID" value="EGV16143.1"/>
    <property type="molecule type" value="Genomic_DNA"/>
</dbReference>
<dbReference type="Pfam" id="PF07804">
    <property type="entry name" value="HipA_C"/>
    <property type="match status" value="1"/>
</dbReference>
<protein>
    <recommendedName>
        <fullName evidence="3">HipA-like C-terminal domain-containing protein</fullName>
    </recommendedName>
</protein>
<evidence type="ECO:0000256" key="1">
    <source>
        <dbReference type="ARBA" id="ARBA00022679"/>
    </source>
</evidence>
<name>F9UHW7_9GAMM</name>
<keyword evidence="1" id="KW-0808">Transferase</keyword>
<keyword evidence="2" id="KW-0418">Kinase</keyword>
<evidence type="ECO:0000259" key="3">
    <source>
        <dbReference type="Pfam" id="PF07804"/>
    </source>
</evidence>
<accession>F9UHW7</accession>
<feature type="domain" description="HipA-like C-terminal" evidence="3">
    <location>
        <begin position="1"/>
        <end position="52"/>
    </location>
</feature>
<organism evidence="4 5">
    <name type="scientific">Thiocapsa marina 5811</name>
    <dbReference type="NCBI Taxonomy" id="768671"/>
    <lineage>
        <taxon>Bacteria</taxon>
        <taxon>Pseudomonadati</taxon>
        <taxon>Pseudomonadota</taxon>
        <taxon>Gammaproteobacteria</taxon>
        <taxon>Chromatiales</taxon>
        <taxon>Chromatiaceae</taxon>
        <taxon>Thiocapsa</taxon>
    </lineage>
</organism>
<evidence type="ECO:0000256" key="2">
    <source>
        <dbReference type="ARBA" id="ARBA00022777"/>
    </source>
</evidence>
<dbReference type="STRING" id="768671.ThimaDRAFT_4520"/>
<reference evidence="4 5" key="1">
    <citation type="submission" date="2011-06" db="EMBL/GenBank/DDBJ databases">
        <title>The draft genome of Thiocapsa marina 5811.</title>
        <authorList>
            <consortium name="US DOE Joint Genome Institute (JGI-PGF)"/>
            <person name="Lucas S."/>
            <person name="Han J."/>
            <person name="Cheng J.-F."/>
            <person name="Goodwin L."/>
            <person name="Pitluck S."/>
            <person name="Peters L."/>
            <person name="Land M.L."/>
            <person name="Hauser L."/>
            <person name="Vogl K."/>
            <person name="Liu Z."/>
            <person name="Imhoff J."/>
            <person name="Thiel V."/>
            <person name="Frigaard N.-U."/>
            <person name="Bryant D."/>
            <person name="Woyke T.J."/>
        </authorList>
    </citation>
    <scope>NUCLEOTIDE SEQUENCE [LARGE SCALE GENOMIC DNA]</scope>
    <source>
        <strain evidence="4 5">5811</strain>
    </source>
</reference>
<dbReference type="Proteomes" id="UP000005459">
    <property type="component" value="Unassembled WGS sequence"/>
</dbReference>
<keyword evidence="5" id="KW-1185">Reference proteome</keyword>
<evidence type="ECO:0000313" key="5">
    <source>
        <dbReference type="Proteomes" id="UP000005459"/>
    </source>
</evidence>